<comment type="caution">
    <text evidence="2">The sequence shown here is derived from an EMBL/GenBank/DDBJ whole genome shotgun (WGS) entry which is preliminary data.</text>
</comment>
<gene>
    <name evidence="2" type="ORF">QO014_002785</name>
</gene>
<evidence type="ECO:0000313" key="3">
    <source>
        <dbReference type="Proteomes" id="UP001241603"/>
    </source>
</evidence>
<sequence>MTGWFRVWEDMADDPKWGAIGKAARVPPGLVLGLAIKLLTRASTNGERGSIAGYNAEALAYGIGCKAEKIEAMIAGMKTMGVIVDDRFVAWDKRQPKREDNSADRVRAHRERAKSAAAEAVTQCNAPEADADEDKKAAAAADTRTAKPNTDDRVGESVTAAAAASIDFSVKRDQGRRTAIVDQAVGLHRWICERLGAPGGYRGDLGVVIGWLEAGFVEGDIKGAVEDVLMRNGEQLFTSLRYFEGAIADRRRRRRPGGTTAKPRDSAVITAATATAEHWRQQLDLWARQCAKFGFDQKRWPDFARWSDRHPMGPPPDSDGCRAPPELVDAALSKHGLNWPGAENARVAVGQR</sequence>
<feature type="compositionally biased region" description="Basic and acidic residues" evidence="1">
    <location>
        <begin position="95"/>
        <end position="106"/>
    </location>
</feature>
<keyword evidence="3" id="KW-1185">Reference proteome</keyword>
<dbReference type="EMBL" id="JAUSVO010000003">
    <property type="protein sequence ID" value="MDQ0438393.1"/>
    <property type="molecule type" value="Genomic_DNA"/>
</dbReference>
<organism evidence="2 3">
    <name type="scientific">Kaistia dalseonensis</name>
    <dbReference type="NCBI Taxonomy" id="410840"/>
    <lineage>
        <taxon>Bacteria</taxon>
        <taxon>Pseudomonadati</taxon>
        <taxon>Pseudomonadota</taxon>
        <taxon>Alphaproteobacteria</taxon>
        <taxon>Hyphomicrobiales</taxon>
        <taxon>Kaistiaceae</taxon>
        <taxon>Kaistia</taxon>
    </lineage>
</organism>
<proteinExistence type="predicted"/>
<dbReference type="RefSeq" id="WP_266349279.1">
    <property type="nucleotide sequence ID" value="NZ_JAPKNG010000003.1"/>
</dbReference>
<feature type="region of interest" description="Disordered" evidence="1">
    <location>
        <begin position="95"/>
        <end position="156"/>
    </location>
</feature>
<dbReference type="Proteomes" id="UP001241603">
    <property type="component" value="Unassembled WGS sequence"/>
</dbReference>
<evidence type="ECO:0000256" key="1">
    <source>
        <dbReference type="SAM" id="MobiDB-lite"/>
    </source>
</evidence>
<protein>
    <recommendedName>
        <fullName evidence="4">Replication protein</fullName>
    </recommendedName>
</protein>
<evidence type="ECO:0008006" key="4">
    <source>
        <dbReference type="Google" id="ProtNLM"/>
    </source>
</evidence>
<evidence type="ECO:0000313" key="2">
    <source>
        <dbReference type="EMBL" id="MDQ0438393.1"/>
    </source>
</evidence>
<accession>A0ABU0H7W4</accession>
<reference evidence="2 3" key="1">
    <citation type="submission" date="2023-07" db="EMBL/GenBank/DDBJ databases">
        <title>Genomic Encyclopedia of Type Strains, Phase IV (KMG-IV): sequencing the most valuable type-strain genomes for metagenomic binning, comparative biology and taxonomic classification.</title>
        <authorList>
            <person name="Goeker M."/>
        </authorList>
    </citation>
    <scope>NUCLEOTIDE SEQUENCE [LARGE SCALE GENOMIC DNA]</scope>
    <source>
        <strain evidence="2 3">B6-8</strain>
    </source>
</reference>
<name>A0ABU0H7W4_9HYPH</name>